<feature type="compositionally biased region" description="Polar residues" evidence="1">
    <location>
        <begin position="29"/>
        <end position="38"/>
    </location>
</feature>
<feature type="compositionally biased region" description="Polar residues" evidence="1">
    <location>
        <begin position="1"/>
        <end position="11"/>
    </location>
</feature>
<feature type="non-terminal residue" evidence="2">
    <location>
        <position position="1"/>
    </location>
</feature>
<feature type="region of interest" description="Disordered" evidence="1">
    <location>
        <begin position="1"/>
        <end position="112"/>
    </location>
</feature>
<dbReference type="EMBL" id="JAAIIJ010000016">
    <property type="protein sequence ID" value="NMN02252.1"/>
    <property type="molecule type" value="Genomic_DNA"/>
</dbReference>
<organism evidence="2 3">
    <name type="scientific">Bifidobacterium panos</name>
    <dbReference type="NCBI Taxonomy" id="2675321"/>
    <lineage>
        <taxon>Bacteria</taxon>
        <taxon>Bacillati</taxon>
        <taxon>Actinomycetota</taxon>
        <taxon>Actinomycetes</taxon>
        <taxon>Bifidobacteriales</taxon>
        <taxon>Bifidobacteriaceae</taxon>
        <taxon>Bifidobacterium</taxon>
    </lineage>
</organism>
<keyword evidence="3" id="KW-1185">Reference proteome</keyword>
<name>A0ABX1SYL2_9BIFI</name>
<feature type="compositionally biased region" description="Polar residues" evidence="1">
    <location>
        <begin position="69"/>
        <end position="84"/>
    </location>
</feature>
<comment type="caution">
    <text evidence="2">The sequence shown here is derived from an EMBL/GenBank/DDBJ whole genome shotgun (WGS) entry which is preliminary data.</text>
</comment>
<protein>
    <recommendedName>
        <fullName evidence="4">DUF3071 domain-containing protein</fullName>
    </recommendedName>
</protein>
<proteinExistence type="predicted"/>
<accession>A0ABX1SYL2</accession>
<evidence type="ECO:0000313" key="2">
    <source>
        <dbReference type="EMBL" id="NMN02252.1"/>
    </source>
</evidence>
<feature type="compositionally biased region" description="Low complexity" evidence="1">
    <location>
        <begin position="57"/>
        <end position="68"/>
    </location>
</feature>
<gene>
    <name evidence="2" type="ORF">G1C94_0874</name>
</gene>
<reference evidence="2 3" key="1">
    <citation type="submission" date="2020-02" db="EMBL/GenBank/DDBJ databases">
        <title>Characterization of phylogenetic diversity of novel bifidobacterial species isolated in Czech ZOOs.</title>
        <authorList>
            <person name="Lugli G.A."/>
            <person name="Vera N.B."/>
            <person name="Ventura M."/>
        </authorList>
    </citation>
    <scope>NUCLEOTIDE SEQUENCE [LARGE SCALE GENOMIC DNA]</scope>
    <source>
        <strain evidence="2 3">DSM 109963</strain>
    </source>
</reference>
<sequence length="112" mass="12049">PEPSHSTQTPKPTLPAARPEPVRKPVKTVNKTAAQTELVQPALDDTGTTGDAENRPAQAAQSTQVTQVPSETPQYSHQPVQSAKNEAKAEQPTKRRSGRSAVPSWDEILFGD</sequence>
<evidence type="ECO:0008006" key="4">
    <source>
        <dbReference type="Google" id="ProtNLM"/>
    </source>
</evidence>
<dbReference type="Proteomes" id="UP000553756">
    <property type="component" value="Unassembled WGS sequence"/>
</dbReference>
<evidence type="ECO:0000256" key="1">
    <source>
        <dbReference type="SAM" id="MobiDB-lite"/>
    </source>
</evidence>
<evidence type="ECO:0000313" key="3">
    <source>
        <dbReference type="Proteomes" id="UP000553756"/>
    </source>
</evidence>